<keyword evidence="12" id="KW-0961">Cell wall biogenesis/degradation</keyword>
<protein>
    <submittedName>
        <fullName evidence="19">Uncharacterized protein</fullName>
    </submittedName>
</protein>
<feature type="domain" description="Penicillin-binding protein transpeptidase" evidence="17">
    <location>
        <begin position="552"/>
        <end position="810"/>
    </location>
</feature>
<evidence type="ECO:0000256" key="12">
    <source>
        <dbReference type="ARBA" id="ARBA00023316"/>
    </source>
</evidence>
<evidence type="ECO:0000256" key="9">
    <source>
        <dbReference type="ARBA" id="ARBA00022984"/>
    </source>
</evidence>
<evidence type="ECO:0000256" key="2">
    <source>
        <dbReference type="ARBA" id="ARBA00022475"/>
    </source>
</evidence>
<dbReference type="GO" id="GO:0008658">
    <property type="term" value="F:penicillin binding"/>
    <property type="evidence" value="ECO:0007669"/>
    <property type="project" value="InterPro"/>
</dbReference>
<dbReference type="GO" id="GO:0030288">
    <property type="term" value="C:outer membrane-bounded periplasmic space"/>
    <property type="evidence" value="ECO:0007669"/>
    <property type="project" value="TreeGrafter"/>
</dbReference>
<keyword evidence="2" id="KW-1003">Cell membrane</keyword>
<keyword evidence="16" id="KW-0812">Transmembrane</keyword>
<gene>
    <name evidence="19" type="ORF">KDI_04160</name>
</gene>
<dbReference type="SUPFAM" id="SSF53955">
    <property type="entry name" value="Lysozyme-like"/>
    <property type="match status" value="1"/>
</dbReference>
<comment type="caution">
    <text evidence="19">The sequence shown here is derived from an EMBL/GenBank/DDBJ whole genome shotgun (WGS) entry which is preliminary data.</text>
</comment>
<dbReference type="RefSeq" id="WP_149399854.1">
    <property type="nucleotide sequence ID" value="NZ_BIXY01000003.1"/>
</dbReference>
<dbReference type="Gene3D" id="1.10.3810.10">
    <property type="entry name" value="Biosynthetic peptidoglycan transglycosylase-like"/>
    <property type="match status" value="1"/>
</dbReference>
<evidence type="ECO:0000259" key="17">
    <source>
        <dbReference type="Pfam" id="PF00905"/>
    </source>
</evidence>
<evidence type="ECO:0000313" key="20">
    <source>
        <dbReference type="Proteomes" id="UP000322530"/>
    </source>
</evidence>
<dbReference type="InterPro" id="IPR001460">
    <property type="entry name" value="PCN-bd_Tpept"/>
</dbReference>
<dbReference type="EMBL" id="BIXY01000003">
    <property type="protein sequence ID" value="GCF06852.1"/>
    <property type="molecule type" value="Genomic_DNA"/>
</dbReference>
<dbReference type="Pfam" id="PF00912">
    <property type="entry name" value="Transgly"/>
    <property type="match status" value="1"/>
</dbReference>
<comment type="catalytic activity">
    <reaction evidence="13">
        <text>Preferential cleavage: (Ac)2-L-Lys-D-Ala-|-D-Ala. Also transpeptidation of peptidyl-alanyl moieties that are N-acyl substituents of D-alanine.</text>
        <dbReference type="EC" id="3.4.16.4"/>
    </reaction>
</comment>
<evidence type="ECO:0000256" key="6">
    <source>
        <dbReference type="ARBA" id="ARBA00022679"/>
    </source>
</evidence>
<organism evidence="19 20">
    <name type="scientific">Dictyobacter arantiisoli</name>
    <dbReference type="NCBI Taxonomy" id="2014874"/>
    <lineage>
        <taxon>Bacteria</taxon>
        <taxon>Bacillati</taxon>
        <taxon>Chloroflexota</taxon>
        <taxon>Ktedonobacteria</taxon>
        <taxon>Ktedonobacterales</taxon>
        <taxon>Dictyobacteraceae</taxon>
        <taxon>Dictyobacter</taxon>
    </lineage>
</organism>
<dbReference type="Proteomes" id="UP000322530">
    <property type="component" value="Unassembled WGS sequence"/>
</dbReference>
<keyword evidence="9" id="KW-0573">Peptidoglycan synthesis</keyword>
<dbReference type="GO" id="GO:0009252">
    <property type="term" value="P:peptidoglycan biosynthetic process"/>
    <property type="evidence" value="ECO:0007669"/>
    <property type="project" value="UniProtKB-KW"/>
</dbReference>
<dbReference type="PANTHER" id="PTHR32282:SF11">
    <property type="entry name" value="PENICILLIN-BINDING PROTEIN 1B"/>
    <property type="match status" value="1"/>
</dbReference>
<evidence type="ECO:0000256" key="3">
    <source>
        <dbReference type="ARBA" id="ARBA00022645"/>
    </source>
</evidence>
<dbReference type="GO" id="GO:0006508">
    <property type="term" value="P:proteolysis"/>
    <property type="evidence" value="ECO:0007669"/>
    <property type="project" value="UniProtKB-KW"/>
</dbReference>
<evidence type="ECO:0000256" key="14">
    <source>
        <dbReference type="ARBA" id="ARBA00049902"/>
    </source>
</evidence>
<evidence type="ECO:0000259" key="18">
    <source>
        <dbReference type="Pfam" id="PF00912"/>
    </source>
</evidence>
<keyword evidence="4" id="KW-0645">Protease</keyword>
<evidence type="ECO:0000256" key="5">
    <source>
        <dbReference type="ARBA" id="ARBA00022676"/>
    </source>
</evidence>
<dbReference type="SUPFAM" id="SSF56601">
    <property type="entry name" value="beta-lactamase/transpeptidase-like"/>
    <property type="match status" value="1"/>
</dbReference>
<keyword evidence="6" id="KW-0808">Transferase</keyword>
<name>A0A5A5T644_9CHLR</name>
<dbReference type="Pfam" id="PF00905">
    <property type="entry name" value="Transpeptidase"/>
    <property type="match status" value="1"/>
</dbReference>
<accession>A0A5A5T644</accession>
<feature type="compositionally biased region" description="Polar residues" evidence="15">
    <location>
        <begin position="128"/>
        <end position="144"/>
    </location>
</feature>
<keyword evidence="8" id="KW-0133">Cell shape</keyword>
<dbReference type="GO" id="GO:0005886">
    <property type="term" value="C:plasma membrane"/>
    <property type="evidence" value="ECO:0007669"/>
    <property type="project" value="UniProtKB-SubCell"/>
</dbReference>
<feature type="region of interest" description="Disordered" evidence="15">
    <location>
        <begin position="1"/>
        <end position="69"/>
    </location>
</feature>
<feature type="region of interest" description="Disordered" evidence="15">
    <location>
        <begin position="890"/>
        <end position="916"/>
    </location>
</feature>
<dbReference type="GO" id="GO:0071555">
    <property type="term" value="P:cell wall organization"/>
    <property type="evidence" value="ECO:0007669"/>
    <property type="project" value="UniProtKB-KW"/>
</dbReference>
<keyword evidence="3" id="KW-0121">Carboxypeptidase</keyword>
<feature type="domain" description="Glycosyl transferase family 51" evidence="18">
    <location>
        <begin position="273"/>
        <end position="456"/>
    </location>
</feature>
<evidence type="ECO:0000256" key="15">
    <source>
        <dbReference type="SAM" id="MobiDB-lite"/>
    </source>
</evidence>
<evidence type="ECO:0000256" key="7">
    <source>
        <dbReference type="ARBA" id="ARBA00022801"/>
    </source>
</evidence>
<dbReference type="GO" id="GO:0009002">
    <property type="term" value="F:serine-type D-Ala-D-Ala carboxypeptidase activity"/>
    <property type="evidence" value="ECO:0007669"/>
    <property type="project" value="UniProtKB-EC"/>
</dbReference>
<dbReference type="InterPro" id="IPR001264">
    <property type="entry name" value="Glyco_trans_51"/>
</dbReference>
<feature type="compositionally biased region" description="Basic and acidic residues" evidence="15">
    <location>
        <begin position="1"/>
        <end position="20"/>
    </location>
</feature>
<keyword evidence="7" id="KW-0378">Hydrolase</keyword>
<feature type="compositionally biased region" description="Low complexity" evidence="15">
    <location>
        <begin position="899"/>
        <end position="914"/>
    </location>
</feature>
<dbReference type="Gene3D" id="3.40.710.10">
    <property type="entry name" value="DD-peptidase/beta-lactamase superfamily"/>
    <property type="match status" value="1"/>
</dbReference>
<dbReference type="InterPro" id="IPR036950">
    <property type="entry name" value="PBP_transglycosylase"/>
</dbReference>
<evidence type="ECO:0000256" key="13">
    <source>
        <dbReference type="ARBA" id="ARBA00034000"/>
    </source>
</evidence>
<keyword evidence="20" id="KW-1185">Reference proteome</keyword>
<dbReference type="GO" id="GO:0008955">
    <property type="term" value="F:peptidoglycan glycosyltransferase activity"/>
    <property type="evidence" value="ECO:0007669"/>
    <property type="project" value="UniProtKB-EC"/>
</dbReference>
<dbReference type="GO" id="GO:0008360">
    <property type="term" value="P:regulation of cell shape"/>
    <property type="evidence" value="ECO:0007669"/>
    <property type="project" value="UniProtKB-KW"/>
</dbReference>
<keyword evidence="11" id="KW-0511">Multifunctional enzyme</keyword>
<keyword evidence="16" id="KW-1133">Transmembrane helix</keyword>
<evidence type="ECO:0000256" key="8">
    <source>
        <dbReference type="ARBA" id="ARBA00022960"/>
    </source>
</evidence>
<evidence type="ECO:0000256" key="11">
    <source>
        <dbReference type="ARBA" id="ARBA00023268"/>
    </source>
</evidence>
<dbReference type="AlphaFoldDB" id="A0A5A5T644"/>
<dbReference type="InterPro" id="IPR012338">
    <property type="entry name" value="Beta-lactam/transpept-like"/>
</dbReference>
<sequence length="945" mass="105553">MPMEYQKPEDQQTSHEDYQHEQSSTARRAAHSDDVPSKTNSIPTDEQPHHAEHPENPNTPPPSTAPSADATHHWQIVPYAHNDIQTRLTPTRQKRIERARYYLEQKRKRSERLAAASTTSPLIDGDTYPSNVTNGTPHNQTHPPSSAMRDLRSALEHPVRNSTAYPLPMRSARSRGTRELLKERKRHSIFLQRFTRRQRRNKRIRSQHVFRHLMLTGLSIVTVLALLALSITSAGSYVTYRFYHDTTLEYQKRLTSLHDLTPRDNLKIYDSSGTLLSQMTDQGLHTTVPLTQIAPNLINATVTTEDKNFWKNSGVDIVRIIEAAIQDLQHGRVVAGGSTITQQLIKNLVVGNETNIMRKLQEVMLTPEINALYQKKEIMEMYLDTIYYGKQAYGIDAAANMYFGLEDKPDKPASSQLDLAQSAMLAGIPSSPSLYDPDLHPQTTFNRFLSVLNLMQRQGYITHAQAQEAIQEAQKPNFFKGPSNLVDLAPHFTQYVINQLEQQYHLTRQRLSRSGLAVYTTLNITLQNKIQKIMQGHIAELAGHNITNAAEVLMDDHTGAIISLLGSLDYNNTVIDGKFDVATMGYRQPGSSFKPYVYATALSQGYSPAQGIDDGPLTIVLPPGSKPATYAPENYDKHYHGQLTLRCALQNSLNIPAVKTLQHVGINNALQTAKEMGIVHTKGYAGYSMVLGGLDVSLLEHTTAFGAFGNNGKRLEPYAITRVVNTYTHKTMTHQDQTGPQTISPQVAYMMTNILSDNDSRLPEFLDCNPLQLYSNSENQCYAGNRGEVRPAAAKTGTTNDFRDNWTMGYSSDFVMGVWAGNDNNTPMIDVTGVQGAAPIWHDSMLTAEEGHPIKDFVNPGGLERSEITDPNGVRSTDWYLPGHYPVSAKAGTPVTNSTATKNTTNQPKTTPITGQEYNSSHPYCSNFNFAFSAPHFDDFNRGWW</sequence>
<dbReference type="InterPro" id="IPR050396">
    <property type="entry name" value="Glycosyltr_51/Transpeptidase"/>
</dbReference>
<dbReference type="OrthoDB" id="9766909at2"/>
<evidence type="ECO:0000256" key="10">
    <source>
        <dbReference type="ARBA" id="ARBA00023136"/>
    </source>
</evidence>
<keyword evidence="10 16" id="KW-0472">Membrane</keyword>
<proteinExistence type="predicted"/>
<evidence type="ECO:0000256" key="16">
    <source>
        <dbReference type="SAM" id="Phobius"/>
    </source>
</evidence>
<keyword evidence="5" id="KW-0328">Glycosyltransferase</keyword>
<feature type="compositionally biased region" description="Basic and acidic residues" evidence="15">
    <location>
        <begin position="46"/>
        <end position="55"/>
    </location>
</feature>
<evidence type="ECO:0000256" key="4">
    <source>
        <dbReference type="ARBA" id="ARBA00022670"/>
    </source>
</evidence>
<comment type="catalytic activity">
    <reaction evidence="14">
        <text>[GlcNAc-(1-&gt;4)-Mur2Ac(oyl-L-Ala-gamma-D-Glu-L-Lys-D-Ala-D-Ala)](n)-di-trans,octa-cis-undecaprenyl diphosphate + beta-D-GlcNAc-(1-&gt;4)-Mur2Ac(oyl-L-Ala-gamma-D-Glu-L-Lys-D-Ala-D-Ala)-di-trans,octa-cis-undecaprenyl diphosphate = [GlcNAc-(1-&gt;4)-Mur2Ac(oyl-L-Ala-gamma-D-Glu-L-Lys-D-Ala-D-Ala)](n+1)-di-trans,octa-cis-undecaprenyl diphosphate + di-trans,octa-cis-undecaprenyl diphosphate + H(+)</text>
        <dbReference type="Rhea" id="RHEA:23708"/>
        <dbReference type="Rhea" id="RHEA-COMP:9602"/>
        <dbReference type="Rhea" id="RHEA-COMP:9603"/>
        <dbReference type="ChEBI" id="CHEBI:15378"/>
        <dbReference type="ChEBI" id="CHEBI:58405"/>
        <dbReference type="ChEBI" id="CHEBI:60033"/>
        <dbReference type="ChEBI" id="CHEBI:78435"/>
        <dbReference type="EC" id="2.4.99.28"/>
    </reaction>
</comment>
<reference evidence="19 20" key="1">
    <citation type="submission" date="2019-01" db="EMBL/GenBank/DDBJ databases">
        <title>Draft genome sequence of Dictyobacter sp. Uno17.</title>
        <authorList>
            <person name="Wang C.M."/>
            <person name="Zheng Y."/>
            <person name="Sakai Y."/>
            <person name="Abe K."/>
            <person name="Yokota A."/>
            <person name="Yabe S."/>
        </authorList>
    </citation>
    <scope>NUCLEOTIDE SEQUENCE [LARGE SCALE GENOMIC DNA]</scope>
    <source>
        <strain evidence="19 20">Uno17</strain>
    </source>
</reference>
<evidence type="ECO:0000313" key="19">
    <source>
        <dbReference type="EMBL" id="GCF06852.1"/>
    </source>
</evidence>
<feature type="transmembrane region" description="Helical" evidence="16">
    <location>
        <begin position="209"/>
        <end position="231"/>
    </location>
</feature>
<comment type="subcellular location">
    <subcellularLocation>
        <location evidence="1">Cell membrane</location>
    </subcellularLocation>
</comment>
<evidence type="ECO:0000256" key="1">
    <source>
        <dbReference type="ARBA" id="ARBA00004236"/>
    </source>
</evidence>
<feature type="region of interest" description="Disordered" evidence="15">
    <location>
        <begin position="112"/>
        <end position="147"/>
    </location>
</feature>
<dbReference type="InterPro" id="IPR023346">
    <property type="entry name" value="Lysozyme-like_dom_sf"/>
</dbReference>
<dbReference type="PANTHER" id="PTHR32282">
    <property type="entry name" value="BINDING PROTEIN TRANSPEPTIDASE, PUTATIVE-RELATED"/>
    <property type="match status" value="1"/>
</dbReference>